<evidence type="ECO:0000313" key="10">
    <source>
        <dbReference type="EMBL" id="TDQ00299.1"/>
    </source>
</evidence>
<dbReference type="AlphaFoldDB" id="A0A4R6SHG8"/>
<dbReference type="EMBL" id="SNXZ01000002">
    <property type="protein sequence ID" value="TDQ00299.1"/>
    <property type="molecule type" value="Genomic_DNA"/>
</dbReference>
<feature type="transmembrane region" description="Helical" evidence="9">
    <location>
        <begin position="292"/>
        <end position="325"/>
    </location>
</feature>
<keyword evidence="3" id="KW-0813">Transport</keyword>
<comment type="similarity">
    <text evidence="2">Belongs to the autoinducer-2 exporter (AI-2E) (TC 2.A.86) family.</text>
</comment>
<protein>
    <submittedName>
        <fullName evidence="10">Putative PurR-regulated permease PerM</fullName>
    </submittedName>
</protein>
<evidence type="ECO:0000313" key="11">
    <source>
        <dbReference type="Proteomes" id="UP000295444"/>
    </source>
</evidence>
<comment type="subcellular location">
    <subcellularLocation>
        <location evidence="1">Cell membrane</location>
        <topology evidence="1">Multi-pass membrane protein</topology>
    </subcellularLocation>
</comment>
<feature type="compositionally biased region" description="Polar residues" evidence="8">
    <location>
        <begin position="347"/>
        <end position="360"/>
    </location>
</feature>
<evidence type="ECO:0000256" key="1">
    <source>
        <dbReference type="ARBA" id="ARBA00004651"/>
    </source>
</evidence>
<dbReference type="PANTHER" id="PTHR21716">
    <property type="entry name" value="TRANSMEMBRANE PROTEIN"/>
    <property type="match status" value="1"/>
</dbReference>
<proteinExistence type="inferred from homology"/>
<keyword evidence="6 9" id="KW-1133">Transmembrane helix</keyword>
<dbReference type="GO" id="GO:0005886">
    <property type="term" value="C:plasma membrane"/>
    <property type="evidence" value="ECO:0007669"/>
    <property type="project" value="UniProtKB-SubCell"/>
</dbReference>
<accession>A0A4R6SHG8</accession>
<gene>
    <name evidence="10" type="ORF">EV186_102160</name>
</gene>
<feature type="transmembrane region" description="Helical" evidence="9">
    <location>
        <begin position="247"/>
        <end position="272"/>
    </location>
</feature>
<organism evidence="10 11">
    <name type="scientific">Labedaea rhizosphaerae</name>
    <dbReference type="NCBI Taxonomy" id="598644"/>
    <lineage>
        <taxon>Bacteria</taxon>
        <taxon>Bacillati</taxon>
        <taxon>Actinomycetota</taxon>
        <taxon>Actinomycetes</taxon>
        <taxon>Pseudonocardiales</taxon>
        <taxon>Pseudonocardiaceae</taxon>
        <taxon>Labedaea</taxon>
    </lineage>
</organism>
<dbReference type="PANTHER" id="PTHR21716:SF53">
    <property type="entry name" value="PERMEASE PERM-RELATED"/>
    <property type="match status" value="1"/>
</dbReference>
<dbReference type="Proteomes" id="UP000295444">
    <property type="component" value="Unassembled WGS sequence"/>
</dbReference>
<name>A0A4R6SHG8_LABRH</name>
<sequence>MLIAIGLGLVALILVELVLRVERVLVWMAIAAFFTAALAPAVDWVQRRMPRCKRTLATLLVFVLILLVFGGLLAVFAVPLAREGTQLANQLPAMVADARAGRGPLGGLLDRTHALDYLQQNQERIKQFAMGLGTPALNLLRGLATGVVAALTIFVLSFLAVLQAPKLVEGTLALLPPASAGRWRAVGRECVRTVTGYVTGNLIISVVCGLLTYLVLKIFGVPFAGLIALFVGIADLIPLVGATLGAIVAALAAFIHSVPAGIAIVVFFVVYQQVENHVLQPIVFARTVKLNPLTVIVAILLATELAGILGALLAIPVAGIIQVVLKDVWRHRRERAPVESAPVESVTVESTPGQTSTRPSTSDERAEGERFST</sequence>
<feature type="transmembrane region" description="Helical" evidence="9">
    <location>
        <begin position="139"/>
        <end position="162"/>
    </location>
</feature>
<dbReference type="GO" id="GO:0055085">
    <property type="term" value="P:transmembrane transport"/>
    <property type="evidence" value="ECO:0007669"/>
    <property type="project" value="TreeGrafter"/>
</dbReference>
<reference evidence="10 11" key="1">
    <citation type="submission" date="2019-03" db="EMBL/GenBank/DDBJ databases">
        <title>Genomic Encyclopedia of Type Strains, Phase IV (KMG-IV): sequencing the most valuable type-strain genomes for metagenomic binning, comparative biology and taxonomic classification.</title>
        <authorList>
            <person name="Goeker M."/>
        </authorList>
    </citation>
    <scope>NUCLEOTIDE SEQUENCE [LARGE SCALE GENOMIC DNA]</scope>
    <source>
        <strain evidence="10 11">DSM 45361</strain>
    </source>
</reference>
<feature type="region of interest" description="Disordered" evidence="8">
    <location>
        <begin position="336"/>
        <end position="373"/>
    </location>
</feature>
<dbReference type="Pfam" id="PF01594">
    <property type="entry name" value="AI-2E_transport"/>
    <property type="match status" value="1"/>
</dbReference>
<dbReference type="OrthoDB" id="4016357at2"/>
<evidence type="ECO:0000256" key="8">
    <source>
        <dbReference type="SAM" id="MobiDB-lite"/>
    </source>
</evidence>
<evidence type="ECO:0000256" key="9">
    <source>
        <dbReference type="SAM" id="Phobius"/>
    </source>
</evidence>
<keyword evidence="7 9" id="KW-0472">Membrane</keyword>
<keyword evidence="11" id="KW-1185">Reference proteome</keyword>
<feature type="transmembrane region" description="Helical" evidence="9">
    <location>
        <begin position="27"/>
        <end position="45"/>
    </location>
</feature>
<keyword evidence="5 9" id="KW-0812">Transmembrane</keyword>
<evidence type="ECO:0000256" key="5">
    <source>
        <dbReference type="ARBA" id="ARBA00022692"/>
    </source>
</evidence>
<evidence type="ECO:0000256" key="6">
    <source>
        <dbReference type="ARBA" id="ARBA00022989"/>
    </source>
</evidence>
<dbReference type="InterPro" id="IPR002549">
    <property type="entry name" value="AI-2E-like"/>
</dbReference>
<feature type="transmembrane region" description="Helical" evidence="9">
    <location>
        <begin position="57"/>
        <end position="81"/>
    </location>
</feature>
<evidence type="ECO:0000256" key="2">
    <source>
        <dbReference type="ARBA" id="ARBA00009773"/>
    </source>
</evidence>
<feature type="compositionally biased region" description="Basic and acidic residues" evidence="8">
    <location>
        <begin position="361"/>
        <end position="373"/>
    </location>
</feature>
<evidence type="ECO:0000256" key="3">
    <source>
        <dbReference type="ARBA" id="ARBA00022448"/>
    </source>
</evidence>
<feature type="transmembrane region" description="Helical" evidence="9">
    <location>
        <begin position="221"/>
        <end position="240"/>
    </location>
</feature>
<evidence type="ECO:0000256" key="4">
    <source>
        <dbReference type="ARBA" id="ARBA00022475"/>
    </source>
</evidence>
<evidence type="ECO:0000256" key="7">
    <source>
        <dbReference type="ARBA" id="ARBA00023136"/>
    </source>
</evidence>
<feature type="transmembrane region" description="Helical" evidence="9">
    <location>
        <begin position="194"/>
        <end position="215"/>
    </location>
</feature>
<dbReference type="RefSeq" id="WP_133849035.1">
    <property type="nucleotide sequence ID" value="NZ_SNXZ01000002.1"/>
</dbReference>
<comment type="caution">
    <text evidence="10">The sequence shown here is derived from an EMBL/GenBank/DDBJ whole genome shotgun (WGS) entry which is preliminary data.</text>
</comment>
<keyword evidence="4" id="KW-1003">Cell membrane</keyword>